<dbReference type="OrthoDB" id="3228793at2759"/>
<dbReference type="InterPro" id="IPR035992">
    <property type="entry name" value="Ricin_B-like_lectins"/>
</dbReference>
<evidence type="ECO:0008006" key="3">
    <source>
        <dbReference type="Google" id="ProtNLM"/>
    </source>
</evidence>
<dbReference type="STRING" id="27342.A0A0H2S0E9"/>
<gene>
    <name evidence="1" type="ORF">SCHPADRAFT_169265</name>
</gene>
<name>A0A0H2S0E9_9AGAM</name>
<organism evidence="1 2">
    <name type="scientific">Schizopora paradoxa</name>
    <dbReference type="NCBI Taxonomy" id="27342"/>
    <lineage>
        <taxon>Eukaryota</taxon>
        <taxon>Fungi</taxon>
        <taxon>Dikarya</taxon>
        <taxon>Basidiomycota</taxon>
        <taxon>Agaricomycotina</taxon>
        <taxon>Agaricomycetes</taxon>
        <taxon>Hymenochaetales</taxon>
        <taxon>Schizoporaceae</taxon>
        <taxon>Schizopora</taxon>
    </lineage>
</organism>
<dbReference type="SUPFAM" id="SSF50370">
    <property type="entry name" value="Ricin B-like lectins"/>
    <property type="match status" value="1"/>
</dbReference>
<keyword evidence="2" id="KW-1185">Reference proteome</keyword>
<dbReference type="Proteomes" id="UP000053477">
    <property type="component" value="Unassembled WGS sequence"/>
</dbReference>
<proteinExistence type="predicted"/>
<accession>A0A0H2S0E9</accession>
<dbReference type="InParanoid" id="A0A0H2S0E9"/>
<reference evidence="1 2" key="1">
    <citation type="submission" date="2015-04" db="EMBL/GenBank/DDBJ databases">
        <title>Complete genome sequence of Schizopora paradoxa KUC8140, a cosmopolitan wood degrader in East Asia.</title>
        <authorList>
            <consortium name="DOE Joint Genome Institute"/>
            <person name="Min B."/>
            <person name="Park H."/>
            <person name="Jang Y."/>
            <person name="Kim J.-J."/>
            <person name="Kim K.H."/>
            <person name="Pangilinan J."/>
            <person name="Lipzen A."/>
            <person name="Riley R."/>
            <person name="Grigoriev I.V."/>
            <person name="Spatafora J.W."/>
            <person name="Choi I.-G."/>
        </authorList>
    </citation>
    <scope>NUCLEOTIDE SEQUENCE [LARGE SCALE GENOMIC DNA]</scope>
    <source>
        <strain evidence="1 2">KUC8140</strain>
    </source>
</reference>
<dbReference type="EMBL" id="KQ085905">
    <property type="protein sequence ID" value="KLO17439.1"/>
    <property type="molecule type" value="Genomic_DNA"/>
</dbReference>
<protein>
    <recommendedName>
        <fullName evidence="3">Ricin B lectin domain-containing protein</fullName>
    </recommendedName>
</protein>
<evidence type="ECO:0000313" key="2">
    <source>
        <dbReference type="Proteomes" id="UP000053477"/>
    </source>
</evidence>
<dbReference type="Gene3D" id="2.80.10.50">
    <property type="match status" value="1"/>
</dbReference>
<sequence length="204" mass="22805">MLRNGTYILENCGISRAVDLNGADHCSLIAHPKHGWANQQWRFTGLGKGWAISSALKPIGDGYVLPLLGSRSGIGYDLMTCSFPVAWDVKGAESPGPKGEGTDAIYQISWPRSDFVLEVNVSEKETKLNLGNKSPCPIEEAALHRRREKKAKMTRPQVLRLPQRSQRQLRNREDERTILSPSIRLKVVAHDRDGNQLKHENVLC</sequence>
<evidence type="ECO:0000313" key="1">
    <source>
        <dbReference type="EMBL" id="KLO17439.1"/>
    </source>
</evidence>
<dbReference type="AlphaFoldDB" id="A0A0H2S0E9"/>